<name>A0A2G1BYE3_9FLAO</name>
<proteinExistence type="predicted"/>
<reference evidence="4 5" key="1">
    <citation type="journal article" date="2016" name="Nat. Commun.">
        <title>Microbial interactions lead to rapid micro-scale successions on model marine particles.</title>
        <authorList>
            <person name="Datta M.S."/>
            <person name="Sliwerska E."/>
            <person name="Gore J."/>
            <person name="Polz M.F."/>
            <person name="Cordero O.X."/>
        </authorList>
    </citation>
    <scope>NUCLEOTIDE SEQUENCE [LARGE SCALE GENOMIC DNA]</scope>
    <source>
        <strain evidence="4 5">4G03</strain>
    </source>
</reference>
<dbReference type="Proteomes" id="UP000222163">
    <property type="component" value="Unassembled WGS sequence"/>
</dbReference>
<reference evidence="3 6" key="3">
    <citation type="submission" date="2023-07" db="EMBL/GenBank/DDBJ databases">
        <title>Genome content predicts the carbon catabolic preferences of heterotrophic bacteria.</title>
        <authorList>
            <person name="Gralka M."/>
        </authorList>
    </citation>
    <scope>NUCLEOTIDE SEQUENCE [LARGE SCALE GENOMIC DNA]</scope>
    <source>
        <strain evidence="3 6">4G03</strain>
    </source>
</reference>
<protein>
    <submittedName>
        <fullName evidence="3">Hpt domain-containing protein</fullName>
    </submittedName>
</protein>
<dbReference type="PROSITE" id="PS50894">
    <property type="entry name" value="HPT"/>
    <property type="match status" value="1"/>
</dbReference>
<feature type="domain" description="HPt" evidence="2">
    <location>
        <begin position="24"/>
        <end position="121"/>
    </location>
</feature>
<accession>A0A2G1BYE3</accession>
<dbReference type="InterPro" id="IPR036641">
    <property type="entry name" value="HPT_dom_sf"/>
</dbReference>
<dbReference type="GO" id="GO:0004672">
    <property type="term" value="F:protein kinase activity"/>
    <property type="evidence" value="ECO:0007669"/>
    <property type="project" value="UniProtKB-ARBA"/>
</dbReference>
<dbReference type="Proteomes" id="UP001242342">
    <property type="component" value="Unassembled WGS sequence"/>
</dbReference>
<evidence type="ECO:0000313" key="3">
    <source>
        <dbReference type="EMBL" id="MDP2541189.1"/>
    </source>
</evidence>
<keyword evidence="6" id="KW-1185">Reference proteome</keyword>
<comment type="caution">
    <text evidence="4">The sequence shown here is derived from an EMBL/GenBank/DDBJ whole genome shotgun (WGS) entry which is preliminary data.</text>
</comment>
<dbReference type="GO" id="GO:0000160">
    <property type="term" value="P:phosphorelay signal transduction system"/>
    <property type="evidence" value="ECO:0007669"/>
    <property type="project" value="InterPro"/>
</dbReference>
<gene>
    <name evidence="4" type="ORF">CSC81_01560</name>
    <name evidence="3" type="ORF">Q8W23_06825</name>
</gene>
<evidence type="ECO:0000313" key="5">
    <source>
        <dbReference type="Proteomes" id="UP000222163"/>
    </source>
</evidence>
<sequence length="126" mass="14710">MLKNNCFHSEIVDLDFLNRNLSDDIDLYVEMISIFLTESKKKIATLKKASDEEDFTLIKEVAHFLKSSFTIMGLKSKDLLIEIEELSSQSKDIKRIKLLINLVIDNYHESIIEYERMLSCFSKNNN</sequence>
<evidence type="ECO:0000259" key="2">
    <source>
        <dbReference type="PROSITE" id="PS50894"/>
    </source>
</evidence>
<keyword evidence="1" id="KW-0597">Phosphoprotein</keyword>
<dbReference type="Pfam" id="PF01627">
    <property type="entry name" value="Hpt"/>
    <property type="match status" value="1"/>
</dbReference>
<evidence type="ECO:0000313" key="6">
    <source>
        <dbReference type="Proteomes" id="UP001242342"/>
    </source>
</evidence>
<feature type="modified residue" description="Phosphohistidine" evidence="1">
    <location>
        <position position="63"/>
    </location>
</feature>
<evidence type="ECO:0000313" key="4">
    <source>
        <dbReference type="EMBL" id="PHN98899.1"/>
    </source>
</evidence>
<dbReference type="EMBL" id="PDUU01000002">
    <property type="protein sequence ID" value="PHN98899.1"/>
    <property type="molecule type" value="Genomic_DNA"/>
</dbReference>
<dbReference type="AlphaFoldDB" id="A0A2G1BYE3"/>
<organism evidence="4 5">
    <name type="scientific">Tenacibaculum discolor</name>
    <dbReference type="NCBI Taxonomy" id="361581"/>
    <lineage>
        <taxon>Bacteria</taxon>
        <taxon>Pseudomonadati</taxon>
        <taxon>Bacteroidota</taxon>
        <taxon>Flavobacteriia</taxon>
        <taxon>Flavobacteriales</taxon>
        <taxon>Flavobacteriaceae</taxon>
        <taxon>Tenacibaculum</taxon>
    </lineage>
</organism>
<dbReference type="RefSeq" id="WP_099214030.1">
    <property type="nucleotide sequence ID" value="NZ_JAUYVU010000004.1"/>
</dbReference>
<dbReference type="InterPro" id="IPR008207">
    <property type="entry name" value="Sig_transdc_His_kin_Hpt_dom"/>
</dbReference>
<evidence type="ECO:0000256" key="1">
    <source>
        <dbReference type="PROSITE-ProRule" id="PRU00110"/>
    </source>
</evidence>
<reference evidence="4" key="2">
    <citation type="submission" date="2017-10" db="EMBL/GenBank/DDBJ databases">
        <authorList>
            <person name="Enke T.N."/>
            <person name="Cordero O.X."/>
        </authorList>
    </citation>
    <scope>NUCLEOTIDE SEQUENCE</scope>
    <source>
        <strain evidence="4">4G03</strain>
    </source>
</reference>
<dbReference type="Gene3D" id="1.20.120.160">
    <property type="entry name" value="HPT domain"/>
    <property type="match status" value="1"/>
</dbReference>
<dbReference type="EMBL" id="JAUYVU010000004">
    <property type="protein sequence ID" value="MDP2541189.1"/>
    <property type="molecule type" value="Genomic_DNA"/>
</dbReference>
<dbReference type="SUPFAM" id="SSF47226">
    <property type="entry name" value="Histidine-containing phosphotransfer domain, HPT domain"/>
    <property type="match status" value="1"/>
</dbReference>